<evidence type="ECO:0000313" key="3">
    <source>
        <dbReference type="Proteomes" id="UP000032160"/>
    </source>
</evidence>
<dbReference type="HOGENOM" id="CLU_2841653_0_0_5"/>
<keyword evidence="3" id="KW-1185">Reference proteome</keyword>
<proteinExistence type="predicted"/>
<gene>
    <name evidence="2" type="ORF">BN1012_Phect1824</name>
</gene>
<reference evidence="2 3" key="1">
    <citation type="journal article" date="2014" name="Front. Genet.">
        <title>Genome and metabolic network of "Candidatus Phaeomarinobacter ectocarpi" Ec32, a new candidate genus of Alphaproteobacteria frequently associated with brown algae.</title>
        <authorList>
            <person name="Dittami S.M."/>
            <person name="Barbeyron T."/>
            <person name="Boyen C."/>
            <person name="Cambefort J."/>
            <person name="Collet G."/>
            <person name="Delage L."/>
            <person name="Gobet A."/>
            <person name="Groisillier A."/>
            <person name="Leblanc C."/>
            <person name="Michel G."/>
            <person name="Scornet D."/>
            <person name="Siegel A."/>
            <person name="Tapia J.E."/>
            <person name="Tonon T."/>
        </authorList>
    </citation>
    <scope>NUCLEOTIDE SEQUENCE [LARGE SCALE GENOMIC DNA]</scope>
    <source>
        <strain evidence="2 3">Ec32</strain>
    </source>
</reference>
<organism evidence="2 3">
    <name type="scientific">Candidatus Phaeomarinibacter ectocarpi</name>
    <dbReference type="NCBI Taxonomy" id="1458461"/>
    <lineage>
        <taxon>Bacteria</taxon>
        <taxon>Pseudomonadati</taxon>
        <taxon>Pseudomonadota</taxon>
        <taxon>Alphaproteobacteria</taxon>
        <taxon>Hyphomicrobiales</taxon>
        <taxon>Parvibaculaceae</taxon>
        <taxon>Candidatus Phaeomarinibacter</taxon>
    </lineage>
</organism>
<dbReference type="EMBL" id="HG966617">
    <property type="protein sequence ID" value="CDO60038.1"/>
    <property type="molecule type" value="Genomic_DNA"/>
</dbReference>
<name>X5M987_9HYPH</name>
<evidence type="ECO:0000256" key="1">
    <source>
        <dbReference type="SAM" id="MobiDB-lite"/>
    </source>
</evidence>
<sequence>MIDALWGLLSGILDAEEEGCGQLSADGNADTHAGPDAVKWKGSKTTTSEFTRVAAIAAPPGEESP</sequence>
<dbReference type="Proteomes" id="UP000032160">
    <property type="component" value="Chromosome I"/>
</dbReference>
<dbReference type="AlphaFoldDB" id="X5M987"/>
<accession>X5M987</accession>
<dbReference type="KEGG" id="pect:BN1012_Phect1824"/>
<evidence type="ECO:0000313" key="2">
    <source>
        <dbReference type="EMBL" id="CDO60038.1"/>
    </source>
</evidence>
<protein>
    <submittedName>
        <fullName evidence="2">Uncharacterized protein</fullName>
    </submittedName>
</protein>
<feature type="region of interest" description="Disordered" evidence="1">
    <location>
        <begin position="23"/>
        <end position="44"/>
    </location>
</feature>